<reference evidence="1 2" key="1">
    <citation type="journal article" date="2023" name="Mol. Biol. Evol.">
        <title>Genomics of Secondarily Temperate Adaptation in the Only Non-Antarctic Icefish.</title>
        <authorList>
            <person name="Rivera-Colon A.G."/>
            <person name="Rayamajhi N."/>
            <person name="Minhas B.F."/>
            <person name="Madrigal G."/>
            <person name="Bilyk K.T."/>
            <person name="Yoon V."/>
            <person name="Hune M."/>
            <person name="Gregory S."/>
            <person name="Cheng C.H.C."/>
            <person name="Catchen J.M."/>
        </authorList>
    </citation>
    <scope>NUCLEOTIDE SEQUENCE [LARGE SCALE GENOMIC DNA]</scope>
    <source>
        <strain evidence="1">JC2023a</strain>
    </source>
</reference>
<dbReference type="EMBL" id="JAULUE010002052">
    <property type="protein sequence ID" value="KAK5898783.1"/>
    <property type="molecule type" value="Genomic_DNA"/>
</dbReference>
<proteinExistence type="predicted"/>
<comment type="caution">
    <text evidence="1">The sequence shown here is derived from an EMBL/GenBank/DDBJ whole genome shotgun (WGS) entry which is preliminary data.</text>
</comment>
<dbReference type="Proteomes" id="UP001335648">
    <property type="component" value="Unassembled WGS sequence"/>
</dbReference>
<evidence type="ECO:0000313" key="2">
    <source>
        <dbReference type="Proteomes" id="UP001335648"/>
    </source>
</evidence>
<sequence>MKSTLENTHIEVPVDEMHVPGNWRGTHVFLGVPGACCPDRYFNALLLWYPRDFSELGDSANMHHLPRTFDTHKCSVCGLELHIFVRGDTLLGEHIYHSHVLYRACPYITQRFLGMEQELMLTIGRERYRRGFVAFHQGFAEATRGFALINKLNRCLVCSAAALPGCYLPFQGHRPGCDRIKAQVCTTLEGLKILP</sequence>
<name>A0AAN8CBZ5_9TELE</name>
<keyword evidence="2" id="KW-1185">Reference proteome</keyword>
<protein>
    <submittedName>
        <fullName evidence="1">Uncharacterized protein</fullName>
    </submittedName>
</protein>
<accession>A0AAN8CBZ5</accession>
<evidence type="ECO:0000313" key="1">
    <source>
        <dbReference type="EMBL" id="KAK5898783.1"/>
    </source>
</evidence>
<dbReference type="AlphaFoldDB" id="A0AAN8CBZ5"/>
<gene>
    <name evidence="1" type="ORF">CesoFtcFv8_008329</name>
</gene>
<organism evidence="1 2">
    <name type="scientific">Champsocephalus esox</name>
    <name type="common">pike icefish</name>
    <dbReference type="NCBI Taxonomy" id="159716"/>
    <lineage>
        <taxon>Eukaryota</taxon>
        <taxon>Metazoa</taxon>
        <taxon>Chordata</taxon>
        <taxon>Craniata</taxon>
        <taxon>Vertebrata</taxon>
        <taxon>Euteleostomi</taxon>
        <taxon>Actinopterygii</taxon>
        <taxon>Neopterygii</taxon>
        <taxon>Teleostei</taxon>
        <taxon>Neoteleostei</taxon>
        <taxon>Acanthomorphata</taxon>
        <taxon>Eupercaria</taxon>
        <taxon>Perciformes</taxon>
        <taxon>Notothenioidei</taxon>
        <taxon>Channichthyidae</taxon>
        <taxon>Champsocephalus</taxon>
    </lineage>
</organism>